<organism evidence="2 3">
    <name type="scientific">Phaseolus angularis</name>
    <name type="common">Azuki bean</name>
    <name type="synonym">Vigna angularis</name>
    <dbReference type="NCBI Taxonomy" id="3914"/>
    <lineage>
        <taxon>Eukaryota</taxon>
        <taxon>Viridiplantae</taxon>
        <taxon>Streptophyta</taxon>
        <taxon>Embryophyta</taxon>
        <taxon>Tracheophyta</taxon>
        <taxon>Spermatophyta</taxon>
        <taxon>Magnoliopsida</taxon>
        <taxon>eudicotyledons</taxon>
        <taxon>Gunneridae</taxon>
        <taxon>Pentapetalae</taxon>
        <taxon>rosids</taxon>
        <taxon>fabids</taxon>
        <taxon>Fabales</taxon>
        <taxon>Fabaceae</taxon>
        <taxon>Papilionoideae</taxon>
        <taxon>50 kb inversion clade</taxon>
        <taxon>NPAAA clade</taxon>
        <taxon>indigoferoid/millettioid clade</taxon>
        <taxon>Phaseoleae</taxon>
        <taxon>Vigna</taxon>
    </lineage>
</organism>
<evidence type="ECO:0000313" key="2">
    <source>
        <dbReference type="EMBL" id="KOM25937.1"/>
    </source>
</evidence>
<evidence type="ECO:0000313" key="3">
    <source>
        <dbReference type="Proteomes" id="UP000053144"/>
    </source>
</evidence>
<proteinExistence type="predicted"/>
<dbReference type="Gramene" id="KOM25937">
    <property type="protein sequence ID" value="KOM25937"/>
    <property type="gene ID" value="LR48_Vigan205s007400"/>
</dbReference>
<dbReference type="AlphaFoldDB" id="A0A0L9T5S4"/>
<keyword evidence="1" id="KW-0812">Transmembrane</keyword>
<feature type="transmembrane region" description="Helical" evidence="1">
    <location>
        <begin position="12"/>
        <end position="37"/>
    </location>
</feature>
<protein>
    <submittedName>
        <fullName evidence="2">Uncharacterized protein</fullName>
    </submittedName>
</protein>
<reference evidence="3" key="1">
    <citation type="journal article" date="2015" name="Proc. Natl. Acad. Sci. U.S.A.">
        <title>Genome sequencing of adzuki bean (Vigna angularis) provides insight into high starch and low fat accumulation and domestication.</title>
        <authorList>
            <person name="Yang K."/>
            <person name="Tian Z."/>
            <person name="Chen C."/>
            <person name="Luo L."/>
            <person name="Zhao B."/>
            <person name="Wang Z."/>
            <person name="Yu L."/>
            <person name="Li Y."/>
            <person name="Sun Y."/>
            <person name="Li W."/>
            <person name="Chen Y."/>
            <person name="Li Y."/>
            <person name="Zhang Y."/>
            <person name="Ai D."/>
            <person name="Zhao J."/>
            <person name="Shang C."/>
            <person name="Ma Y."/>
            <person name="Wu B."/>
            <person name="Wang M."/>
            <person name="Gao L."/>
            <person name="Sun D."/>
            <person name="Zhang P."/>
            <person name="Guo F."/>
            <person name="Wang W."/>
            <person name="Li Y."/>
            <person name="Wang J."/>
            <person name="Varshney R.K."/>
            <person name="Wang J."/>
            <person name="Ling H.Q."/>
            <person name="Wan P."/>
        </authorList>
    </citation>
    <scope>NUCLEOTIDE SEQUENCE</scope>
    <source>
        <strain evidence="3">cv. Jingnong 6</strain>
    </source>
</reference>
<dbReference type="Proteomes" id="UP000053144">
    <property type="component" value="Unassembled WGS sequence"/>
</dbReference>
<accession>A0A0L9T5S4</accession>
<dbReference type="EMBL" id="KQ258294">
    <property type="protein sequence ID" value="KOM25937.1"/>
    <property type="molecule type" value="Genomic_DNA"/>
</dbReference>
<gene>
    <name evidence="2" type="ORF">LR48_Vigan205s007400</name>
</gene>
<name>A0A0L9T5S4_PHAAN</name>
<keyword evidence="1" id="KW-1133">Transmembrane helix</keyword>
<keyword evidence="1" id="KW-0472">Membrane</keyword>
<evidence type="ECO:0000256" key="1">
    <source>
        <dbReference type="SAM" id="Phobius"/>
    </source>
</evidence>
<sequence>MILPDQIIRDLILHIVTSPILCILPSLILYVLSSLILCVSPPILARCPDQLLSPPSQPSIPASAYAFPIEPATEAPLPSWSHLGFFCTLDPTQSANRTMPDPSVFTDRSNSLSGHASFSGYRLFIPTARFHLPPLSSSSPFGFIFHHSVLHHHSVSSFTTWLFIIPTAWFHLPPLGSSFHRSVS</sequence>